<gene>
    <name evidence="2" type="ORF">Tci_058876</name>
</gene>
<comment type="caution">
    <text evidence="2">The sequence shown here is derived from an EMBL/GenBank/DDBJ whole genome shotgun (WGS) entry which is preliminary data.</text>
</comment>
<dbReference type="AlphaFoldDB" id="A0A6L2NKW7"/>
<feature type="compositionally biased region" description="Basic residues" evidence="1">
    <location>
        <begin position="147"/>
        <end position="172"/>
    </location>
</feature>
<protein>
    <submittedName>
        <fullName evidence="2">Zinc finger, CCHC-type, retrotransposon Gag domain protein</fullName>
    </submittedName>
</protein>
<name>A0A6L2NKW7_TANCI</name>
<feature type="compositionally biased region" description="Basic and acidic residues" evidence="1">
    <location>
        <begin position="108"/>
        <end position="138"/>
    </location>
</feature>
<evidence type="ECO:0000313" key="2">
    <source>
        <dbReference type="EMBL" id="GEU86898.1"/>
    </source>
</evidence>
<accession>A0A6L2NKW7</accession>
<organism evidence="2">
    <name type="scientific">Tanacetum cinerariifolium</name>
    <name type="common">Dalmatian daisy</name>
    <name type="synonym">Chrysanthemum cinerariifolium</name>
    <dbReference type="NCBI Taxonomy" id="118510"/>
    <lineage>
        <taxon>Eukaryota</taxon>
        <taxon>Viridiplantae</taxon>
        <taxon>Streptophyta</taxon>
        <taxon>Embryophyta</taxon>
        <taxon>Tracheophyta</taxon>
        <taxon>Spermatophyta</taxon>
        <taxon>Magnoliopsida</taxon>
        <taxon>eudicotyledons</taxon>
        <taxon>Gunneridae</taxon>
        <taxon>Pentapetalae</taxon>
        <taxon>asterids</taxon>
        <taxon>campanulids</taxon>
        <taxon>Asterales</taxon>
        <taxon>Asteraceae</taxon>
        <taxon>Asteroideae</taxon>
        <taxon>Anthemideae</taxon>
        <taxon>Anthemidinae</taxon>
        <taxon>Tanacetum</taxon>
    </lineage>
</organism>
<dbReference type="EMBL" id="BKCJ010009424">
    <property type="protein sequence ID" value="GEU86898.1"/>
    <property type="molecule type" value="Genomic_DNA"/>
</dbReference>
<feature type="region of interest" description="Disordered" evidence="1">
    <location>
        <begin position="108"/>
        <end position="191"/>
    </location>
</feature>
<proteinExistence type="predicted"/>
<reference evidence="2" key="1">
    <citation type="journal article" date="2019" name="Sci. Rep.">
        <title>Draft genome of Tanacetum cinerariifolium, the natural source of mosquito coil.</title>
        <authorList>
            <person name="Yamashiro T."/>
            <person name="Shiraishi A."/>
            <person name="Satake H."/>
            <person name="Nakayama K."/>
        </authorList>
    </citation>
    <scope>NUCLEOTIDE SEQUENCE</scope>
</reference>
<evidence type="ECO:0000256" key="1">
    <source>
        <dbReference type="SAM" id="MobiDB-lite"/>
    </source>
</evidence>
<sequence>MLQKWHQIQVTPVEPKLRPVEPSYDLSEQQKYEREHHTIHQRDEETSGELMKWFHRLAGFVGKKAGPLKEQAKYFKWALCDWILDGIVNTKFTDVAHVANAARNMEILHERSSQNNKRNRDGDRIRSTTQDSNKRGYDQKGYAGWKRILKKRTKTRQKTTKPNTKWKRSKKTKSIEAESQKSKPVVNKSQL</sequence>